<reference evidence="2" key="1">
    <citation type="submission" date="2019-05" db="EMBL/GenBank/DDBJ databases">
        <title>Annotation for the trematode Paragonimus heterotremus.</title>
        <authorList>
            <person name="Choi Y.-J."/>
        </authorList>
    </citation>
    <scope>NUCLEOTIDE SEQUENCE</scope>
    <source>
        <strain evidence="2">LC</strain>
    </source>
</reference>
<sequence>MSLQTEDLYPPELSQYSTAGNASANFPVEQLHGDRELEVELTRLQIQEAEKRIKLERVIQQRTKLNRDEYESKSLGDLTKLPTETPAFIRAT</sequence>
<dbReference type="OrthoDB" id="6283219at2759"/>
<feature type="region of interest" description="Disordered" evidence="1">
    <location>
        <begin position="1"/>
        <end position="21"/>
    </location>
</feature>
<dbReference type="AlphaFoldDB" id="A0A8J4SJG2"/>
<evidence type="ECO:0000313" key="2">
    <source>
        <dbReference type="EMBL" id="KAF5395775.1"/>
    </source>
</evidence>
<comment type="caution">
    <text evidence="2">The sequence shown here is derived from an EMBL/GenBank/DDBJ whole genome shotgun (WGS) entry which is preliminary data.</text>
</comment>
<organism evidence="2 3">
    <name type="scientific">Paragonimus heterotremus</name>
    <dbReference type="NCBI Taxonomy" id="100268"/>
    <lineage>
        <taxon>Eukaryota</taxon>
        <taxon>Metazoa</taxon>
        <taxon>Spiralia</taxon>
        <taxon>Lophotrochozoa</taxon>
        <taxon>Platyhelminthes</taxon>
        <taxon>Trematoda</taxon>
        <taxon>Digenea</taxon>
        <taxon>Plagiorchiida</taxon>
        <taxon>Troglotremata</taxon>
        <taxon>Troglotrematidae</taxon>
        <taxon>Paragonimus</taxon>
    </lineage>
</organism>
<evidence type="ECO:0000313" key="3">
    <source>
        <dbReference type="Proteomes" id="UP000748531"/>
    </source>
</evidence>
<evidence type="ECO:0000256" key="1">
    <source>
        <dbReference type="SAM" id="MobiDB-lite"/>
    </source>
</evidence>
<accession>A0A8J4SJG2</accession>
<proteinExistence type="predicted"/>
<dbReference type="Proteomes" id="UP000748531">
    <property type="component" value="Unassembled WGS sequence"/>
</dbReference>
<dbReference type="EMBL" id="LUCH01010459">
    <property type="protein sequence ID" value="KAF5395775.1"/>
    <property type="molecule type" value="Genomic_DNA"/>
</dbReference>
<gene>
    <name evidence="2" type="ORF">PHET_11737</name>
</gene>
<name>A0A8J4SJG2_9TREM</name>
<keyword evidence="3" id="KW-1185">Reference proteome</keyword>
<protein>
    <submittedName>
        <fullName evidence="2">Uncharacterized protein</fullName>
    </submittedName>
</protein>